<comment type="caution">
    <text evidence="2">The sequence shown here is derived from an EMBL/GenBank/DDBJ whole genome shotgun (WGS) entry which is preliminary data.</text>
</comment>
<gene>
    <name evidence="2" type="ORF">FMOSSE_LOCUS6144</name>
</gene>
<feature type="compositionally biased region" description="Polar residues" evidence="1">
    <location>
        <begin position="89"/>
        <end position="99"/>
    </location>
</feature>
<sequence length="182" mass="20413">MMMVWYGTIRLTNTLTILISIFSRNLNRTDSNPCTFEVQFKKDGKIGLWNATQTRDITNLQDVCSIEDISPKEAPLEDRKDLDLPGTSDIPSDNTSSVPTDLLPEVTCENQNSESSTSSHPISNKPSNKDCVKIVNVEESHAVDQSPAIQLAYPISKKQNLPKLTLYELIIGHNYPQVKFNF</sequence>
<dbReference type="Proteomes" id="UP000789375">
    <property type="component" value="Unassembled WGS sequence"/>
</dbReference>
<accession>A0A9N9ATN3</accession>
<reference evidence="2" key="1">
    <citation type="submission" date="2021-06" db="EMBL/GenBank/DDBJ databases">
        <authorList>
            <person name="Kallberg Y."/>
            <person name="Tangrot J."/>
            <person name="Rosling A."/>
        </authorList>
    </citation>
    <scope>NUCLEOTIDE SEQUENCE</scope>
    <source>
        <strain evidence="2">87-6 pot B 2015</strain>
    </source>
</reference>
<evidence type="ECO:0000256" key="1">
    <source>
        <dbReference type="SAM" id="MobiDB-lite"/>
    </source>
</evidence>
<dbReference type="AlphaFoldDB" id="A0A9N9ATN3"/>
<evidence type="ECO:0000313" key="2">
    <source>
        <dbReference type="EMBL" id="CAG8544449.1"/>
    </source>
</evidence>
<dbReference type="EMBL" id="CAJVPP010001260">
    <property type="protein sequence ID" value="CAG8544449.1"/>
    <property type="molecule type" value="Genomic_DNA"/>
</dbReference>
<protein>
    <submittedName>
        <fullName evidence="2">11535_t:CDS:1</fullName>
    </submittedName>
</protein>
<keyword evidence="3" id="KW-1185">Reference proteome</keyword>
<organism evidence="2 3">
    <name type="scientific">Funneliformis mosseae</name>
    <name type="common">Endomycorrhizal fungus</name>
    <name type="synonym">Glomus mosseae</name>
    <dbReference type="NCBI Taxonomy" id="27381"/>
    <lineage>
        <taxon>Eukaryota</taxon>
        <taxon>Fungi</taxon>
        <taxon>Fungi incertae sedis</taxon>
        <taxon>Mucoromycota</taxon>
        <taxon>Glomeromycotina</taxon>
        <taxon>Glomeromycetes</taxon>
        <taxon>Glomerales</taxon>
        <taxon>Glomeraceae</taxon>
        <taxon>Funneliformis</taxon>
    </lineage>
</organism>
<evidence type="ECO:0000313" key="3">
    <source>
        <dbReference type="Proteomes" id="UP000789375"/>
    </source>
</evidence>
<feature type="compositionally biased region" description="Polar residues" evidence="1">
    <location>
        <begin position="108"/>
        <end position="126"/>
    </location>
</feature>
<name>A0A9N9ATN3_FUNMO</name>
<feature type="region of interest" description="Disordered" evidence="1">
    <location>
        <begin position="75"/>
        <end position="128"/>
    </location>
</feature>
<proteinExistence type="predicted"/>